<protein>
    <recommendedName>
        <fullName evidence="3">DUF6924 domain-containing protein</fullName>
    </recommendedName>
</protein>
<dbReference type="Pfam" id="PF21962">
    <property type="entry name" value="DUF6924"/>
    <property type="match status" value="1"/>
</dbReference>
<evidence type="ECO:0000259" key="3">
    <source>
        <dbReference type="Pfam" id="PF21962"/>
    </source>
</evidence>
<evidence type="ECO:0000256" key="2">
    <source>
        <dbReference type="SAM" id="SignalP"/>
    </source>
</evidence>
<dbReference type="OrthoDB" id="2999570at2759"/>
<feature type="chain" id="PRO_5020293144" description="DUF6924 domain-containing protein" evidence="2">
    <location>
        <begin position="20"/>
        <end position="343"/>
    </location>
</feature>
<feature type="signal peptide" evidence="2">
    <location>
        <begin position="1"/>
        <end position="19"/>
    </location>
</feature>
<sequence length="343" mass="38130">MFNFKSTIAVLALVAAAASQTICPGGYDFGIADLGDQHYQFFDLMCMNVLEDDDYAGKNVCMMDKFTCSPEPITITGVNIGGKWYKCEPVENSGSCIDEHVNVCVMLVLVGSFAVLKAIGHCLQYTDQGRTSTFDPVYRPPLLDVLMSGPDSTSEPLQLLPASTTSQPRPTQPHAPPRRVALYISGRSITPSQTTALIHTFDTHQEWPTIPPMQDLFQCMENAEWALGLASSEIYARHCEAMKASETFRAAWLYKPVVILDDRTATDETVVMAGTVMREDGESEYGDMRIVKEKVNSAAVNIQIGNQTLWEFWPHVDEDGVFRDWKSPSYFAEQKAKITTKPM</sequence>
<evidence type="ECO:0000256" key="1">
    <source>
        <dbReference type="SAM" id="MobiDB-lite"/>
    </source>
</evidence>
<evidence type="ECO:0000313" key="4">
    <source>
        <dbReference type="EMBL" id="TCD67577.1"/>
    </source>
</evidence>
<dbReference type="EMBL" id="RWJN01000092">
    <property type="protein sequence ID" value="TCD67577.1"/>
    <property type="molecule type" value="Genomic_DNA"/>
</dbReference>
<dbReference type="Proteomes" id="UP000292702">
    <property type="component" value="Unassembled WGS sequence"/>
</dbReference>
<name>A0A4V6N775_9APHY</name>
<proteinExistence type="predicted"/>
<feature type="compositionally biased region" description="Polar residues" evidence="1">
    <location>
        <begin position="150"/>
        <end position="169"/>
    </location>
</feature>
<gene>
    <name evidence="4" type="ORF">EIP91_012207</name>
</gene>
<keyword evidence="2" id="KW-0732">Signal</keyword>
<reference evidence="4 5" key="1">
    <citation type="submission" date="2018-11" db="EMBL/GenBank/DDBJ databases">
        <title>Genome assembly of Steccherinum ochraceum LE-BIN_3174, the white-rot fungus of the Steccherinaceae family (The Residual Polyporoid clade, Polyporales, Basidiomycota).</title>
        <authorList>
            <person name="Fedorova T.V."/>
            <person name="Glazunova O.A."/>
            <person name="Landesman E.O."/>
            <person name="Moiseenko K.V."/>
            <person name="Psurtseva N.V."/>
            <person name="Savinova O.S."/>
            <person name="Shakhova N.V."/>
            <person name="Tyazhelova T.V."/>
            <person name="Vasina D.V."/>
        </authorList>
    </citation>
    <scope>NUCLEOTIDE SEQUENCE [LARGE SCALE GENOMIC DNA]</scope>
    <source>
        <strain evidence="4 5">LE-BIN_3174</strain>
    </source>
</reference>
<dbReference type="InterPro" id="IPR053832">
    <property type="entry name" value="DUF6924"/>
</dbReference>
<comment type="caution">
    <text evidence="4">The sequence shown here is derived from an EMBL/GenBank/DDBJ whole genome shotgun (WGS) entry which is preliminary data.</text>
</comment>
<keyword evidence="5" id="KW-1185">Reference proteome</keyword>
<feature type="region of interest" description="Disordered" evidence="1">
    <location>
        <begin position="150"/>
        <end position="177"/>
    </location>
</feature>
<feature type="domain" description="DUF6924" evidence="3">
    <location>
        <begin position="255"/>
        <end position="324"/>
    </location>
</feature>
<evidence type="ECO:0000313" key="5">
    <source>
        <dbReference type="Proteomes" id="UP000292702"/>
    </source>
</evidence>
<accession>A0A4V6N775</accession>
<organism evidence="4 5">
    <name type="scientific">Steccherinum ochraceum</name>
    <dbReference type="NCBI Taxonomy" id="92696"/>
    <lineage>
        <taxon>Eukaryota</taxon>
        <taxon>Fungi</taxon>
        <taxon>Dikarya</taxon>
        <taxon>Basidiomycota</taxon>
        <taxon>Agaricomycotina</taxon>
        <taxon>Agaricomycetes</taxon>
        <taxon>Polyporales</taxon>
        <taxon>Steccherinaceae</taxon>
        <taxon>Steccherinum</taxon>
    </lineage>
</organism>
<dbReference type="AlphaFoldDB" id="A0A4V6N775"/>